<sequence>MTGSPGAGAPQVSVVICTRNRAGRLAESVSAVLAAVDDAARMGMAAELIVVDNGSTDTTRDVVAGFAARDERCRYVLEPQPGIGRARREGFSACRGDVVLWTDDDTAVPSQWVTTMARPLLEGNADAVVGGVSMSPSLRRPWMTDDLAARYFAHVPEPPLDRPGFIGANMGFVRRLGERIPFDERLGTARWPGSEDVLVYVQAIEAGFTIRGVRGAVVEHRFDPSRLDPARLRRQAEGYGRCDAYYFHHWLHASFRLPRLRIAFHAMAAAARRLAVRGNPYDERLLALVRDSAFHREMLALRHEPRRYARRGVGLVRTEEVESSS</sequence>
<dbReference type="InterPro" id="IPR029044">
    <property type="entry name" value="Nucleotide-diphossugar_trans"/>
</dbReference>
<name>A0ABT7MV08_9MICO</name>
<dbReference type="Proteomes" id="UP001235064">
    <property type="component" value="Unassembled WGS sequence"/>
</dbReference>
<dbReference type="EMBL" id="JASXSZ010000001">
    <property type="protein sequence ID" value="MDL9978270.1"/>
    <property type="molecule type" value="Genomic_DNA"/>
</dbReference>
<accession>A0ABT7MV08</accession>
<reference evidence="2 3" key="1">
    <citation type="submission" date="2023-06" db="EMBL/GenBank/DDBJ databases">
        <title>Microbacterium sp. nov., isolated from a waste landfill.</title>
        <authorList>
            <person name="Wen W."/>
        </authorList>
    </citation>
    <scope>NUCLEOTIDE SEQUENCE [LARGE SCALE GENOMIC DNA]</scope>
    <source>
        <strain evidence="2 3">ASV49</strain>
    </source>
</reference>
<feature type="domain" description="Glycosyltransferase 2-like" evidence="1">
    <location>
        <begin position="13"/>
        <end position="174"/>
    </location>
</feature>
<dbReference type="Pfam" id="PF00535">
    <property type="entry name" value="Glycos_transf_2"/>
    <property type="match status" value="1"/>
</dbReference>
<keyword evidence="2" id="KW-0808">Transferase</keyword>
<keyword evidence="3" id="KW-1185">Reference proteome</keyword>
<comment type="caution">
    <text evidence="2">The sequence shown here is derived from an EMBL/GenBank/DDBJ whole genome shotgun (WGS) entry which is preliminary data.</text>
</comment>
<dbReference type="Gene3D" id="3.90.550.10">
    <property type="entry name" value="Spore Coat Polysaccharide Biosynthesis Protein SpsA, Chain A"/>
    <property type="match status" value="1"/>
</dbReference>
<keyword evidence="2" id="KW-0328">Glycosyltransferase</keyword>
<dbReference type="CDD" id="cd00761">
    <property type="entry name" value="Glyco_tranf_GTA_type"/>
    <property type="match status" value="1"/>
</dbReference>
<dbReference type="InterPro" id="IPR050834">
    <property type="entry name" value="Glycosyltransf_2"/>
</dbReference>
<dbReference type="SUPFAM" id="SSF53448">
    <property type="entry name" value="Nucleotide-diphospho-sugar transferases"/>
    <property type="match status" value="1"/>
</dbReference>
<dbReference type="RefSeq" id="WP_286286528.1">
    <property type="nucleotide sequence ID" value="NZ_JASXSZ010000001.1"/>
</dbReference>
<evidence type="ECO:0000313" key="2">
    <source>
        <dbReference type="EMBL" id="MDL9978270.1"/>
    </source>
</evidence>
<dbReference type="EC" id="2.4.-.-" evidence="2"/>
<proteinExistence type="predicted"/>
<dbReference type="PANTHER" id="PTHR43685:SF2">
    <property type="entry name" value="GLYCOSYLTRANSFERASE 2-LIKE DOMAIN-CONTAINING PROTEIN"/>
    <property type="match status" value="1"/>
</dbReference>
<dbReference type="InterPro" id="IPR001173">
    <property type="entry name" value="Glyco_trans_2-like"/>
</dbReference>
<protein>
    <submittedName>
        <fullName evidence="2">Glycosyltransferase family 2 protein</fullName>
        <ecNumber evidence="2">2.4.-.-</ecNumber>
    </submittedName>
</protein>
<dbReference type="GO" id="GO:0016757">
    <property type="term" value="F:glycosyltransferase activity"/>
    <property type="evidence" value="ECO:0007669"/>
    <property type="project" value="UniProtKB-KW"/>
</dbReference>
<dbReference type="PANTHER" id="PTHR43685">
    <property type="entry name" value="GLYCOSYLTRANSFERASE"/>
    <property type="match status" value="1"/>
</dbReference>
<evidence type="ECO:0000313" key="3">
    <source>
        <dbReference type="Proteomes" id="UP001235064"/>
    </source>
</evidence>
<evidence type="ECO:0000259" key="1">
    <source>
        <dbReference type="Pfam" id="PF00535"/>
    </source>
</evidence>
<organism evidence="2 3">
    <name type="scientific">Microbacterium candidum</name>
    <dbReference type="NCBI Taxonomy" id="3041922"/>
    <lineage>
        <taxon>Bacteria</taxon>
        <taxon>Bacillati</taxon>
        <taxon>Actinomycetota</taxon>
        <taxon>Actinomycetes</taxon>
        <taxon>Micrococcales</taxon>
        <taxon>Microbacteriaceae</taxon>
        <taxon>Microbacterium</taxon>
    </lineage>
</organism>
<gene>
    <name evidence="2" type="ORF">QSV35_02905</name>
</gene>